<proteinExistence type="predicted"/>
<geneLocation type="mitochondrion" evidence="1"/>
<protein>
    <submittedName>
        <fullName evidence="1">Uncharacterized protein</fullName>
    </submittedName>
</protein>
<reference evidence="1" key="1">
    <citation type="submission" date="2019-03" db="EMBL/GenBank/DDBJ databases">
        <title>Largest Complete Mitochondrial Genome of a Gymnosperm, Sitka Spruce (Picea sitchensis), Indicates Complex Physical Structure.</title>
        <authorList>
            <person name="Jackman S.D."/>
            <person name="Coombe L."/>
            <person name="Warren R."/>
            <person name="Kirk H."/>
            <person name="Trinh E."/>
            <person name="McLeod T."/>
            <person name="Pleasance S."/>
            <person name="Pandoh P."/>
            <person name="Zhao Y."/>
            <person name="Coope R."/>
            <person name="Bousquet J."/>
            <person name="Bohlmann J.C."/>
            <person name="Jones S.J.M."/>
            <person name="Birol I."/>
        </authorList>
    </citation>
    <scope>NUCLEOTIDE SEQUENCE</scope>
    <source>
        <strain evidence="1">Q903</strain>
    </source>
</reference>
<name>A0A6B9XR60_PICSI</name>
<accession>A0A6B9XR60</accession>
<dbReference type="EMBL" id="MK697699">
    <property type="protein sequence ID" value="QHR90089.1"/>
    <property type="molecule type" value="Genomic_DNA"/>
</dbReference>
<organism evidence="1">
    <name type="scientific">Picea sitchensis</name>
    <name type="common">Sitka spruce</name>
    <name type="synonym">Pinus sitchensis</name>
    <dbReference type="NCBI Taxonomy" id="3332"/>
    <lineage>
        <taxon>Eukaryota</taxon>
        <taxon>Viridiplantae</taxon>
        <taxon>Streptophyta</taxon>
        <taxon>Embryophyta</taxon>
        <taxon>Tracheophyta</taxon>
        <taxon>Spermatophyta</taxon>
        <taxon>Pinopsida</taxon>
        <taxon>Pinidae</taxon>
        <taxon>Conifers I</taxon>
        <taxon>Pinales</taxon>
        <taxon>Pinaceae</taxon>
        <taxon>Picea</taxon>
    </lineage>
</organism>
<gene>
    <name evidence="1" type="primary">orf04135</name>
    <name evidence="1" type="ORF">Q903MT_gene4112</name>
</gene>
<sequence>MSQVSMYGINGMVNCMVFGWLAWLSGFSSSLPPDQVWVSHFKVRRMIDEKMIRDKGMQQ</sequence>
<dbReference type="AlphaFoldDB" id="A0A6B9XR60"/>
<keyword evidence="1" id="KW-0496">Mitochondrion</keyword>
<evidence type="ECO:0000313" key="1">
    <source>
        <dbReference type="EMBL" id="QHR90089.1"/>
    </source>
</evidence>